<protein>
    <recommendedName>
        <fullName evidence="1">Mycothiol-dependent maleylpyruvate isomerase metal-binding domain-containing protein</fullName>
    </recommendedName>
</protein>
<dbReference type="Gene3D" id="3.30.1050.10">
    <property type="entry name" value="SCP2 sterol-binding domain"/>
    <property type="match status" value="1"/>
</dbReference>
<evidence type="ECO:0000259" key="1">
    <source>
        <dbReference type="Pfam" id="PF11716"/>
    </source>
</evidence>
<dbReference type="InterPro" id="IPR036527">
    <property type="entry name" value="SCP2_sterol-bd_dom_sf"/>
</dbReference>
<evidence type="ECO:0000313" key="2">
    <source>
        <dbReference type="EMBL" id="ASU34524.1"/>
    </source>
</evidence>
<dbReference type="InterPro" id="IPR034660">
    <property type="entry name" value="DinB/YfiT-like"/>
</dbReference>
<keyword evidence="3" id="KW-1185">Reference proteome</keyword>
<evidence type="ECO:0000313" key="3">
    <source>
        <dbReference type="Proteomes" id="UP000215002"/>
    </source>
</evidence>
<reference evidence="2 3" key="1">
    <citation type="submission" date="2017-08" db="EMBL/GenBank/DDBJ databases">
        <title>Complete genome sequence of Mucilaginibacter sp. strain BJC16-A31.</title>
        <authorList>
            <consortium name="Henan University of Science and Technology"/>
            <person name="You X."/>
        </authorList>
    </citation>
    <scope>NUCLEOTIDE SEQUENCE [LARGE SCALE GENOMIC DNA]</scope>
    <source>
        <strain evidence="2 3">BJC16-A31</strain>
    </source>
</reference>
<dbReference type="EMBL" id="CP022743">
    <property type="protein sequence ID" value="ASU34524.1"/>
    <property type="molecule type" value="Genomic_DNA"/>
</dbReference>
<dbReference type="Pfam" id="PF11716">
    <property type="entry name" value="MDMPI_N"/>
    <property type="match status" value="1"/>
</dbReference>
<accession>A0A223NXU6</accession>
<sequence>MFCAMDRPVPIQTVHLFGILNNLLIDLLKSLNEEDWNKPTISPLWTVKDIAAHLLDTNMRSIATANNYSGKPPENIQSYQDLVTYLNELNAVWVKAMDRISPQQLIDLLQSTGKPYEDYLTSLNPFDSANYAVSWAGEEHSENWFDIARQYTEKWHHQQQIRDAVNKPGIMNRELFYPCIDTFMRGLPHAYRNTPGKLGALVTITISTDAGGNWYLQKNTSGWKLIQQAPGKSADAAITITPDTAWKLFTKGIKPEIAIQQATIHGDKKLAQTMFSLVAVMA</sequence>
<dbReference type="Gene3D" id="1.20.120.450">
    <property type="entry name" value="dinb family like domain"/>
    <property type="match status" value="1"/>
</dbReference>
<dbReference type="Proteomes" id="UP000215002">
    <property type="component" value="Chromosome"/>
</dbReference>
<proteinExistence type="predicted"/>
<dbReference type="AlphaFoldDB" id="A0A223NXU6"/>
<organism evidence="2 3">
    <name type="scientific">Mucilaginibacter xinganensis</name>
    <dbReference type="NCBI Taxonomy" id="1234841"/>
    <lineage>
        <taxon>Bacteria</taxon>
        <taxon>Pseudomonadati</taxon>
        <taxon>Bacteroidota</taxon>
        <taxon>Sphingobacteriia</taxon>
        <taxon>Sphingobacteriales</taxon>
        <taxon>Sphingobacteriaceae</taxon>
        <taxon>Mucilaginibacter</taxon>
    </lineage>
</organism>
<dbReference type="SUPFAM" id="SSF109854">
    <property type="entry name" value="DinB/YfiT-like putative metalloenzymes"/>
    <property type="match status" value="1"/>
</dbReference>
<gene>
    <name evidence="2" type="ORF">MuYL_2637</name>
</gene>
<feature type="domain" description="Mycothiol-dependent maleylpyruvate isomerase metal-binding" evidence="1">
    <location>
        <begin position="24"/>
        <end position="161"/>
    </location>
</feature>
<dbReference type="GO" id="GO:0046872">
    <property type="term" value="F:metal ion binding"/>
    <property type="evidence" value="ECO:0007669"/>
    <property type="project" value="InterPro"/>
</dbReference>
<dbReference type="InterPro" id="IPR024344">
    <property type="entry name" value="MDMPI_metal-binding"/>
</dbReference>
<dbReference type="SUPFAM" id="SSF55718">
    <property type="entry name" value="SCP-like"/>
    <property type="match status" value="1"/>
</dbReference>
<dbReference type="KEGG" id="muc:MuYL_2637"/>
<name>A0A223NXU6_9SPHI</name>